<dbReference type="STRING" id="28115.HQ47_01615"/>
<evidence type="ECO:0000313" key="2">
    <source>
        <dbReference type="EMBL" id="SUB88980.1"/>
    </source>
</evidence>
<gene>
    <name evidence="1" type="ORF">HQ47_01615</name>
    <name evidence="2" type="ORF">NCTC11632_01071</name>
</gene>
<reference evidence="1 3" key="1">
    <citation type="submission" date="2014-09" db="EMBL/GenBank/DDBJ databases">
        <title>Draft Genome Sequence of Porphyromonas macacae COT-192_OH2859.</title>
        <authorList>
            <person name="Wallis C."/>
            <person name="Deusch O."/>
            <person name="O'Flynn C."/>
            <person name="Davis I."/>
            <person name="Horsfall A."/>
            <person name="Kirkwood N."/>
            <person name="Harris S."/>
            <person name="Eisen J.A."/>
            <person name="Coil D.A."/>
            <person name="Darling A.E."/>
            <person name="Jospin G."/>
            <person name="Alexiev A."/>
        </authorList>
    </citation>
    <scope>NUCLEOTIDE SEQUENCE [LARGE SCALE GENOMIC DNA]</scope>
    <source>
        <strain evidence="3">COT-192 OH2859</strain>
        <strain evidence="1">COT-192_OH2859</strain>
    </source>
</reference>
<organism evidence="1 3">
    <name type="scientific">Porphyromonas macacae</name>
    <dbReference type="NCBI Taxonomy" id="28115"/>
    <lineage>
        <taxon>Bacteria</taxon>
        <taxon>Pseudomonadati</taxon>
        <taxon>Bacteroidota</taxon>
        <taxon>Bacteroidia</taxon>
        <taxon>Bacteroidales</taxon>
        <taxon>Porphyromonadaceae</taxon>
        <taxon>Porphyromonas</taxon>
    </lineage>
</organism>
<evidence type="ECO:0000313" key="4">
    <source>
        <dbReference type="Proteomes" id="UP000254156"/>
    </source>
</evidence>
<evidence type="ECO:0000313" key="1">
    <source>
        <dbReference type="EMBL" id="KGN75658.1"/>
    </source>
</evidence>
<sequence length="67" mass="7563">MCPVKKQGLRFLCFLPSLSTLRFVMKDGKVDTKSTFLSFVGGFSLYKINGFITNRIPRSASCRLNIL</sequence>
<dbReference type="Proteomes" id="UP000030103">
    <property type="component" value="Unassembled WGS sequence"/>
</dbReference>
<dbReference type="AlphaFoldDB" id="A0A0A2E9S2"/>
<dbReference type="EMBL" id="UGTF01000002">
    <property type="protein sequence ID" value="SUB88980.1"/>
    <property type="molecule type" value="Genomic_DNA"/>
</dbReference>
<protein>
    <submittedName>
        <fullName evidence="1">Uncharacterized protein</fullName>
    </submittedName>
</protein>
<evidence type="ECO:0000313" key="3">
    <source>
        <dbReference type="Proteomes" id="UP000030103"/>
    </source>
</evidence>
<name>A0A0A2E9S2_9PORP</name>
<accession>A0A0A2E9S2</accession>
<dbReference type="Proteomes" id="UP000254156">
    <property type="component" value="Unassembled WGS sequence"/>
</dbReference>
<dbReference type="EMBL" id="JRFA01000004">
    <property type="protein sequence ID" value="KGN75658.1"/>
    <property type="molecule type" value="Genomic_DNA"/>
</dbReference>
<proteinExistence type="predicted"/>
<keyword evidence="3" id="KW-1185">Reference proteome</keyword>
<reference evidence="2 4" key="2">
    <citation type="submission" date="2018-06" db="EMBL/GenBank/DDBJ databases">
        <authorList>
            <consortium name="Pathogen Informatics"/>
            <person name="Doyle S."/>
        </authorList>
    </citation>
    <scope>NUCLEOTIDE SEQUENCE [LARGE SCALE GENOMIC DNA]</scope>
    <source>
        <strain evidence="2 4">NCTC11632</strain>
    </source>
</reference>